<feature type="compositionally biased region" description="Gly residues" evidence="1">
    <location>
        <begin position="1"/>
        <end position="11"/>
    </location>
</feature>
<reference evidence="2 3" key="1">
    <citation type="submission" date="2018-04" db="EMBL/GenBank/DDBJ databases">
        <title>The genome of golden apple snail Pomacea canaliculata provides insight into stress tolerance and invasive adaptation.</title>
        <authorList>
            <person name="Liu C."/>
            <person name="Liu B."/>
            <person name="Ren Y."/>
            <person name="Zhang Y."/>
            <person name="Wang H."/>
            <person name="Li S."/>
            <person name="Jiang F."/>
            <person name="Yin L."/>
            <person name="Zhang G."/>
            <person name="Qian W."/>
            <person name="Fan W."/>
        </authorList>
    </citation>
    <scope>NUCLEOTIDE SEQUENCE [LARGE SCALE GENOMIC DNA]</scope>
    <source>
        <strain evidence="2">SZHN2017</strain>
        <tissue evidence="2">Muscle</tissue>
    </source>
</reference>
<dbReference type="OrthoDB" id="6159439at2759"/>
<dbReference type="EMBL" id="PZQS01000008">
    <property type="protein sequence ID" value="PVD26369.1"/>
    <property type="molecule type" value="Genomic_DNA"/>
</dbReference>
<protein>
    <submittedName>
        <fullName evidence="2">Uncharacterized protein</fullName>
    </submittedName>
</protein>
<keyword evidence="3" id="KW-1185">Reference proteome</keyword>
<feature type="region of interest" description="Disordered" evidence="1">
    <location>
        <begin position="1"/>
        <end position="41"/>
    </location>
</feature>
<evidence type="ECO:0000313" key="3">
    <source>
        <dbReference type="Proteomes" id="UP000245119"/>
    </source>
</evidence>
<evidence type="ECO:0000256" key="1">
    <source>
        <dbReference type="SAM" id="MobiDB-lite"/>
    </source>
</evidence>
<comment type="caution">
    <text evidence="2">The sequence shown here is derived from an EMBL/GenBank/DDBJ whole genome shotgun (WGS) entry which is preliminary data.</text>
</comment>
<accession>A0A2T7NYX4</accession>
<dbReference type="Proteomes" id="UP000245119">
    <property type="component" value="Linkage Group LG8"/>
</dbReference>
<gene>
    <name evidence="2" type="ORF">C0Q70_14043</name>
</gene>
<organism evidence="2 3">
    <name type="scientific">Pomacea canaliculata</name>
    <name type="common">Golden apple snail</name>
    <dbReference type="NCBI Taxonomy" id="400727"/>
    <lineage>
        <taxon>Eukaryota</taxon>
        <taxon>Metazoa</taxon>
        <taxon>Spiralia</taxon>
        <taxon>Lophotrochozoa</taxon>
        <taxon>Mollusca</taxon>
        <taxon>Gastropoda</taxon>
        <taxon>Caenogastropoda</taxon>
        <taxon>Architaenioglossa</taxon>
        <taxon>Ampullarioidea</taxon>
        <taxon>Ampullariidae</taxon>
        <taxon>Pomacea</taxon>
    </lineage>
</organism>
<name>A0A2T7NYX4_POMCA</name>
<dbReference type="AlphaFoldDB" id="A0A2T7NYX4"/>
<evidence type="ECO:0000313" key="2">
    <source>
        <dbReference type="EMBL" id="PVD26369.1"/>
    </source>
</evidence>
<proteinExistence type="predicted"/>
<sequence>MRQLGADGGTWTGQLLVAPDGTRSSGHGCRGHGQGVSTSKSKTASHAYELLGLLHRQTQAAGFAVVQTSRAYPIHPSAHGYGYALAQAHAHRPFSPPSSASASGLAPLQKLCASDSSAFKSRGESSGVCSSSPESGTKALKFGISRILDEDFGKSRNEKAMFRSVMDSCMAVFSSDYMRIRGYDGADFCRLVDVVAPYHRRTTV</sequence>